<evidence type="ECO:0000313" key="3">
    <source>
        <dbReference type="EMBL" id="CAF4634899.1"/>
    </source>
</evidence>
<reference evidence="3" key="1">
    <citation type="submission" date="2021-02" db="EMBL/GenBank/DDBJ databases">
        <authorList>
            <person name="Nowell W R."/>
        </authorList>
    </citation>
    <scope>NUCLEOTIDE SEQUENCE</scope>
</reference>
<evidence type="ECO:0000313" key="2">
    <source>
        <dbReference type="EMBL" id="CAF3591390.1"/>
    </source>
</evidence>
<dbReference type="EMBL" id="CAJNYV010003597">
    <property type="protein sequence ID" value="CAF3591390.1"/>
    <property type="molecule type" value="Genomic_DNA"/>
</dbReference>
<proteinExistence type="predicted"/>
<comment type="caution">
    <text evidence="3">The sequence shown here is derived from an EMBL/GenBank/DDBJ whole genome shotgun (WGS) entry which is preliminary data.</text>
</comment>
<dbReference type="AlphaFoldDB" id="A0A821EDV8"/>
<dbReference type="EMBL" id="CAJOBQ010004388">
    <property type="protein sequence ID" value="CAF4634899.1"/>
    <property type="molecule type" value="Genomic_DNA"/>
</dbReference>
<gene>
    <name evidence="2" type="ORF">KIK155_LOCUS20461</name>
    <name evidence="3" type="ORF">TSG867_LOCUS29827</name>
</gene>
<dbReference type="Proteomes" id="UP000663862">
    <property type="component" value="Unassembled WGS sequence"/>
</dbReference>
<protein>
    <submittedName>
        <fullName evidence="3">Uncharacterized protein</fullName>
    </submittedName>
</protein>
<sequence length="245" mass="29121">MFKNNRLDDYLGIYPTTQEYQLWILHSYDKNGKEILFQGIRYCTDGDTCQCRRCKKYRINQWPYERLLSATLLYLTGVNIDQINYNDLTKFEETLVSDHLTNISQFWKYVTELCLLAGENGIEILRQFTNGLFDKRFIYHHRLHIPCSNIQHPKRNKKILNKRRKQKTNSLNGKERQNESKQQQNHQDEIDLSDEDISSPALHYAAEQQLPPIRINCNPKLRDHSGVVSAFRQFFIHRKRLSGNE</sequence>
<evidence type="ECO:0000313" key="4">
    <source>
        <dbReference type="Proteomes" id="UP000663862"/>
    </source>
</evidence>
<accession>A0A821EDV8</accession>
<dbReference type="Proteomes" id="UP000663865">
    <property type="component" value="Unassembled WGS sequence"/>
</dbReference>
<name>A0A821EDV8_9BILA</name>
<evidence type="ECO:0000256" key="1">
    <source>
        <dbReference type="SAM" id="MobiDB-lite"/>
    </source>
</evidence>
<organism evidence="3 4">
    <name type="scientific">Rotaria socialis</name>
    <dbReference type="NCBI Taxonomy" id="392032"/>
    <lineage>
        <taxon>Eukaryota</taxon>
        <taxon>Metazoa</taxon>
        <taxon>Spiralia</taxon>
        <taxon>Gnathifera</taxon>
        <taxon>Rotifera</taxon>
        <taxon>Eurotatoria</taxon>
        <taxon>Bdelloidea</taxon>
        <taxon>Philodinida</taxon>
        <taxon>Philodinidae</taxon>
        <taxon>Rotaria</taxon>
    </lineage>
</organism>
<feature type="region of interest" description="Disordered" evidence="1">
    <location>
        <begin position="164"/>
        <end position="190"/>
    </location>
</feature>